<dbReference type="CDD" id="cd10322">
    <property type="entry name" value="SLC5sbd"/>
    <property type="match status" value="1"/>
</dbReference>
<evidence type="ECO:0000256" key="9">
    <source>
        <dbReference type="ARBA" id="ARBA00023065"/>
    </source>
</evidence>
<feature type="transmembrane region" description="Helical" evidence="14">
    <location>
        <begin position="179"/>
        <end position="198"/>
    </location>
</feature>
<reference evidence="15" key="2">
    <citation type="submission" date="2014-09" db="EMBL/GenBank/DDBJ databases">
        <title>Criblamydia sequanensis harbors a mega-plasmid encoding arsenite resistance.</title>
        <authorList>
            <person name="Bertelli C."/>
            <person name="Goesmann A."/>
            <person name="Greub G."/>
        </authorList>
    </citation>
    <scope>NUCLEOTIDE SEQUENCE [LARGE SCALE GENOMIC DNA]</scope>
    <source>
        <strain evidence="15">CRIB-18</strain>
    </source>
</reference>
<feature type="transmembrane region" description="Helical" evidence="14">
    <location>
        <begin position="370"/>
        <end position="391"/>
    </location>
</feature>
<evidence type="ECO:0000313" key="16">
    <source>
        <dbReference type="Proteomes" id="UP000031552"/>
    </source>
</evidence>
<dbReference type="Pfam" id="PF00474">
    <property type="entry name" value="SSF"/>
    <property type="match status" value="1"/>
</dbReference>
<dbReference type="Proteomes" id="UP000031552">
    <property type="component" value="Unassembled WGS sequence"/>
</dbReference>
<keyword evidence="10 14" id="KW-0472">Membrane</keyword>
<evidence type="ECO:0000256" key="11">
    <source>
        <dbReference type="ARBA" id="ARBA00023201"/>
    </source>
</evidence>
<feature type="transmembrane region" description="Helical" evidence="14">
    <location>
        <begin position="301"/>
        <end position="325"/>
    </location>
</feature>
<reference evidence="15" key="1">
    <citation type="submission" date="2013-12" db="EMBL/GenBank/DDBJ databases">
        <authorList>
            <person name="Linke B."/>
        </authorList>
    </citation>
    <scope>NUCLEOTIDE SEQUENCE [LARGE SCALE GENOMIC DNA]</scope>
    <source>
        <strain evidence="15">CRIB-18</strain>
    </source>
</reference>
<dbReference type="PANTHER" id="PTHR48086">
    <property type="entry name" value="SODIUM/PROLINE SYMPORTER-RELATED"/>
    <property type="match status" value="1"/>
</dbReference>
<evidence type="ECO:0000256" key="8">
    <source>
        <dbReference type="ARBA" id="ARBA00023053"/>
    </source>
</evidence>
<feature type="transmembrane region" description="Helical" evidence="14">
    <location>
        <begin position="70"/>
        <end position="88"/>
    </location>
</feature>
<evidence type="ECO:0000256" key="14">
    <source>
        <dbReference type="SAM" id="Phobius"/>
    </source>
</evidence>
<feature type="transmembrane region" description="Helical" evidence="14">
    <location>
        <begin position="120"/>
        <end position="139"/>
    </location>
</feature>
<evidence type="ECO:0000256" key="5">
    <source>
        <dbReference type="ARBA" id="ARBA00022692"/>
    </source>
</evidence>
<comment type="catalytic activity">
    <reaction evidence="12">
        <text>L-proline(in) + Na(+)(in) = L-proline(out) + Na(+)(out)</text>
        <dbReference type="Rhea" id="RHEA:28967"/>
        <dbReference type="ChEBI" id="CHEBI:29101"/>
        <dbReference type="ChEBI" id="CHEBI:60039"/>
    </reaction>
</comment>
<keyword evidence="3" id="KW-0813">Transport</keyword>
<keyword evidence="6" id="KW-0769">Symport</keyword>
<gene>
    <name evidence="15" type="ORF">CSEC_0297</name>
</gene>
<comment type="subcellular location">
    <subcellularLocation>
        <location evidence="1">Cell membrane</location>
        <topology evidence="1">Multi-pass membrane protein</topology>
    </subcellularLocation>
</comment>
<keyword evidence="11" id="KW-0739">Sodium transport</keyword>
<dbReference type="RefSeq" id="WP_041016621.1">
    <property type="nucleotide sequence ID" value="NZ_CCEJ010000001.1"/>
</dbReference>
<dbReference type="GO" id="GO:0006814">
    <property type="term" value="P:sodium ion transport"/>
    <property type="evidence" value="ECO:0007669"/>
    <property type="project" value="UniProtKB-KW"/>
</dbReference>
<evidence type="ECO:0000256" key="1">
    <source>
        <dbReference type="ARBA" id="ARBA00004651"/>
    </source>
</evidence>
<dbReference type="GO" id="GO:0015293">
    <property type="term" value="F:symporter activity"/>
    <property type="evidence" value="ECO:0007669"/>
    <property type="project" value="UniProtKB-KW"/>
</dbReference>
<dbReference type="Gene3D" id="1.20.1730.10">
    <property type="entry name" value="Sodium/glucose cotransporter"/>
    <property type="match status" value="1"/>
</dbReference>
<feature type="transmembrane region" description="Helical" evidence="14">
    <location>
        <begin position="345"/>
        <end position="364"/>
    </location>
</feature>
<organism evidence="15 16">
    <name type="scientific">Candidatus Criblamydia sequanensis CRIB-18</name>
    <dbReference type="NCBI Taxonomy" id="1437425"/>
    <lineage>
        <taxon>Bacteria</taxon>
        <taxon>Pseudomonadati</taxon>
        <taxon>Chlamydiota</taxon>
        <taxon>Chlamydiia</taxon>
        <taxon>Parachlamydiales</taxon>
        <taxon>Candidatus Criblamydiaceae</taxon>
        <taxon>Candidatus Criblamydia</taxon>
    </lineage>
</organism>
<dbReference type="STRING" id="1437425.CSEC_0297"/>
<evidence type="ECO:0000256" key="2">
    <source>
        <dbReference type="ARBA" id="ARBA00006434"/>
    </source>
</evidence>
<evidence type="ECO:0000256" key="10">
    <source>
        <dbReference type="ARBA" id="ARBA00023136"/>
    </source>
</evidence>
<evidence type="ECO:0000256" key="13">
    <source>
        <dbReference type="RuleBase" id="RU362091"/>
    </source>
</evidence>
<dbReference type="InterPro" id="IPR050277">
    <property type="entry name" value="Sodium:Solute_Symporter"/>
</dbReference>
<dbReference type="PROSITE" id="PS50283">
    <property type="entry name" value="NA_SOLUT_SYMP_3"/>
    <property type="match status" value="1"/>
</dbReference>
<keyword evidence="16" id="KW-1185">Reference proteome</keyword>
<evidence type="ECO:0000256" key="12">
    <source>
        <dbReference type="ARBA" id="ARBA00033708"/>
    </source>
</evidence>
<dbReference type="GO" id="GO:0005886">
    <property type="term" value="C:plasma membrane"/>
    <property type="evidence" value="ECO:0007669"/>
    <property type="project" value="UniProtKB-SubCell"/>
</dbReference>
<evidence type="ECO:0000256" key="7">
    <source>
        <dbReference type="ARBA" id="ARBA00022989"/>
    </source>
</evidence>
<dbReference type="InterPro" id="IPR038377">
    <property type="entry name" value="Na/Glc_symporter_sf"/>
</dbReference>
<dbReference type="EMBL" id="CCEJ010000001">
    <property type="protein sequence ID" value="CDR33136.1"/>
    <property type="molecule type" value="Genomic_DNA"/>
</dbReference>
<evidence type="ECO:0000256" key="6">
    <source>
        <dbReference type="ARBA" id="ARBA00022847"/>
    </source>
</evidence>
<feature type="transmembrane region" description="Helical" evidence="14">
    <location>
        <begin position="43"/>
        <end position="64"/>
    </location>
</feature>
<keyword evidence="8" id="KW-0915">Sodium</keyword>
<accession>A0A090CY43</accession>
<feature type="transmembrane region" description="Helical" evidence="14">
    <location>
        <begin position="145"/>
        <end position="167"/>
    </location>
</feature>
<feature type="transmembrane region" description="Helical" evidence="14">
    <location>
        <begin position="254"/>
        <end position="272"/>
    </location>
</feature>
<dbReference type="PANTHER" id="PTHR48086:SF3">
    <property type="entry name" value="SODIUM_PROLINE SYMPORTER"/>
    <property type="match status" value="1"/>
</dbReference>
<comment type="similarity">
    <text evidence="2 13">Belongs to the sodium:solute symporter (SSF) (TC 2.A.21) family.</text>
</comment>
<keyword evidence="4" id="KW-1003">Cell membrane</keyword>
<evidence type="ECO:0000256" key="4">
    <source>
        <dbReference type="ARBA" id="ARBA00022475"/>
    </source>
</evidence>
<dbReference type="eggNOG" id="COG0591">
    <property type="taxonomic scope" value="Bacteria"/>
</dbReference>
<evidence type="ECO:0000313" key="15">
    <source>
        <dbReference type="EMBL" id="CDR33136.1"/>
    </source>
</evidence>
<keyword evidence="5 14" id="KW-0812">Transmembrane</keyword>
<dbReference type="InterPro" id="IPR001734">
    <property type="entry name" value="Na/solute_symporter"/>
</dbReference>
<feature type="transmembrane region" description="Helical" evidence="14">
    <location>
        <begin position="218"/>
        <end position="234"/>
    </location>
</feature>
<keyword evidence="9" id="KW-0406">Ion transport</keyword>
<protein>
    <submittedName>
        <fullName evidence="15">Sodium/solute symporter</fullName>
    </submittedName>
</protein>
<sequence>MNISIFIFCIFLLQFVCFWVSRKSFEALATKEDYFLAGRALRFFPLAMTFIATQVGGGLVLGASEEAYQFGWTVLLYPLGASLGLFLLGSSIGMRLASFPVTTVAQIFETAYGSKRLKEIASFLSVLSLFMIFVAQLIASKKLMVMLGVESNLLFILFWAIVISYTAMGGFKAVVATDMVQASFFIVIFIIAFLASFFGKAAPLLNEGLLPEANLTGASKLLGWIFMPLLFMLIEQDMAQRCFAAASPKVIRKASLFAALSTFLISLIPIYFGTLAREIGVAPKENGSILVEMIQLTTNPWITALAGAAILAAIISTADSLINAITSNLSQDFEIFAKKFENLKFSKITTALLASLGLFISFYFDNIVDLLIQSYELSVYCLFIPILMALFKPRGNKLSAALAILFGALAFVFCKIIAIPFLPKEIACLFSSSIGFLIGEYLSSLKKEAIKIG</sequence>
<proteinExistence type="inferred from homology"/>
<dbReference type="AlphaFoldDB" id="A0A090CY43"/>
<feature type="transmembrane region" description="Helical" evidence="14">
    <location>
        <begin position="5"/>
        <end position="22"/>
    </location>
</feature>
<comment type="caution">
    <text evidence="15">The sequence shown here is derived from an EMBL/GenBank/DDBJ whole genome shotgun (WGS) entry which is preliminary data.</text>
</comment>
<feature type="transmembrane region" description="Helical" evidence="14">
    <location>
        <begin position="398"/>
        <end position="422"/>
    </location>
</feature>
<dbReference type="OrthoDB" id="9814523at2"/>
<name>A0A090CY43_9BACT</name>
<keyword evidence="7 14" id="KW-1133">Transmembrane helix</keyword>
<evidence type="ECO:0000256" key="3">
    <source>
        <dbReference type="ARBA" id="ARBA00022448"/>
    </source>
</evidence>